<dbReference type="OrthoDB" id="2435398at2759"/>
<reference evidence="1 2" key="1">
    <citation type="submission" date="2016-04" db="EMBL/GenBank/DDBJ databases">
        <title>Genome analyses suggest a sexual origin of heterokaryosis in a supposedly ancient asexual fungus.</title>
        <authorList>
            <person name="Ropars J."/>
            <person name="Sedzielewska K."/>
            <person name="Noel J."/>
            <person name="Charron P."/>
            <person name="Farinelli L."/>
            <person name="Marton T."/>
            <person name="Kruger M."/>
            <person name="Pelin A."/>
            <person name="Brachmann A."/>
            <person name="Corradi N."/>
        </authorList>
    </citation>
    <scope>NUCLEOTIDE SEQUENCE [LARGE SCALE GENOMIC DNA]</scope>
    <source>
        <strain evidence="1 2">A5</strain>
    </source>
</reference>
<accession>A0A2I1FFW2</accession>
<dbReference type="VEuPathDB" id="FungiDB:RhiirA1_476150"/>
<comment type="caution">
    <text evidence="1">The sequence shown here is derived from an EMBL/GenBank/DDBJ whole genome shotgun (WGS) entry which is preliminary data.</text>
</comment>
<dbReference type="EMBL" id="LLXJ01002321">
    <property type="protein sequence ID" value="PKB99128.1"/>
    <property type="molecule type" value="Genomic_DNA"/>
</dbReference>
<protein>
    <submittedName>
        <fullName evidence="1">Uncharacterized protein</fullName>
    </submittedName>
</protein>
<dbReference type="VEuPathDB" id="FungiDB:RhiirFUN_026076"/>
<organism evidence="1 2">
    <name type="scientific">Rhizophagus irregularis</name>
    <dbReference type="NCBI Taxonomy" id="588596"/>
    <lineage>
        <taxon>Eukaryota</taxon>
        <taxon>Fungi</taxon>
        <taxon>Fungi incertae sedis</taxon>
        <taxon>Mucoromycota</taxon>
        <taxon>Glomeromycotina</taxon>
        <taxon>Glomeromycetes</taxon>
        <taxon>Glomerales</taxon>
        <taxon>Glomeraceae</taxon>
        <taxon>Rhizophagus</taxon>
    </lineage>
</organism>
<dbReference type="VEuPathDB" id="FungiDB:FUN_021028"/>
<evidence type="ECO:0000313" key="2">
    <source>
        <dbReference type="Proteomes" id="UP000232722"/>
    </source>
</evidence>
<gene>
    <name evidence="1" type="ORF">RhiirA5_430238</name>
</gene>
<reference evidence="1 2" key="2">
    <citation type="submission" date="2017-09" db="EMBL/GenBank/DDBJ databases">
        <title>Extensive intraspecific genome diversity in a model arbuscular mycorrhizal fungus.</title>
        <authorList>
            <person name="Chen E.C."/>
            <person name="Morin E."/>
            <person name="Beaudet D."/>
            <person name="Noel J."/>
            <person name="Ndikumana S."/>
            <person name="Charron P."/>
            <person name="St-Onge C."/>
            <person name="Giorgi J."/>
            <person name="Grigoriev I.V."/>
            <person name="Roux C."/>
            <person name="Martin F.M."/>
            <person name="Corradi N."/>
        </authorList>
    </citation>
    <scope>NUCLEOTIDE SEQUENCE [LARGE SCALE GENOMIC DNA]</scope>
    <source>
        <strain evidence="1 2">A5</strain>
    </source>
</reference>
<dbReference type="Proteomes" id="UP000232722">
    <property type="component" value="Unassembled WGS sequence"/>
</dbReference>
<sequence>MKDGNRFLGIFFTHNNNRWVHIEKIEKMIKGFVKVVNKKILTDKQVAKLWNVTLIPAIEYQLLGIVITRQEAEKLMTPVNILMKHKSNMPKSLPNCIIYDKDIYGIKDIYNLQLECISKNIMYLANGNEELNKIFKIQMRKLQQKYWSVLCVSVMVTSDKFPTKTHVGDALIILNENNFKICNHKIIDDQFPNH</sequence>
<dbReference type="AlphaFoldDB" id="A0A2I1FFW2"/>
<evidence type="ECO:0000313" key="1">
    <source>
        <dbReference type="EMBL" id="PKB99128.1"/>
    </source>
</evidence>
<proteinExistence type="predicted"/>
<name>A0A2I1FFW2_9GLOM</name>